<keyword evidence="1" id="KW-0677">Repeat</keyword>
<evidence type="ECO:0000313" key="5">
    <source>
        <dbReference type="Proteomes" id="UP001557465"/>
    </source>
</evidence>
<organism evidence="4 5">
    <name type="scientific">Thioclava arctica</name>
    <dbReference type="NCBI Taxonomy" id="3238301"/>
    <lineage>
        <taxon>Bacteria</taxon>
        <taxon>Pseudomonadati</taxon>
        <taxon>Pseudomonadota</taxon>
        <taxon>Alphaproteobacteria</taxon>
        <taxon>Rhodobacterales</taxon>
        <taxon>Paracoccaceae</taxon>
        <taxon>Thioclava</taxon>
    </lineage>
</organism>
<dbReference type="Pfam" id="PF00581">
    <property type="entry name" value="Rhodanese"/>
    <property type="match status" value="2"/>
</dbReference>
<dbReference type="EC" id="2.8.1.-" evidence="4"/>
<dbReference type="Gene3D" id="3.40.250.10">
    <property type="entry name" value="Rhodanese-like domain"/>
    <property type="match status" value="2"/>
</dbReference>
<feature type="domain" description="Rhodanese" evidence="3">
    <location>
        <begin position="182"/>
        <end position="297"/>
    </location>
</feature>
<keyword evidence="4" id="KW-0808">Transferase</keyword>
<evidence type="ECO:0000259" key="3">
    <source>
        <dbReference type="PROSITE" id="PS50206"/>
    </source>
</evidence>
<evidence type="ECO:0000313" key="4">
    <source>
        <dbReference type="EMBL" id="MEX1663421.1"/>
    </source>
</evidence>
<dbReference type="PANTHER" id="PTHR43855">
    <property type="entry name" value="THIOSULFATE SULFURTRANSFERASE"/>
    <property type="match status" value="1"/>
</dbReference>
<dbReference type="GO" id="GO:0016740">
    <property type="term" value="F:transferase activity"/>
    <property type="evidence" value="ECO:0007669"/>
    <property type="project" value="UniProtKB-KW"/>
</dbReference>
<dbReference type="SMART" id="SM00450">
    <property type="entry name" value="RHOD"/>
    <property type="match status" value="2"/>
</dbReference>
<dbReference type="EMBL" id="JBFRYC010000015">
    <property type="protein sequence ID" value="MEX1663421.1"/>
    <property type="molecule type" value="Genomic_DNA"/>
</dbReference>
<protein>
    <submittedName>
        <fullName evidence="4">Sulfurtransferase</fullName>
        <ecNumber evidence="4">2.8.1.-</ecNumber>
    </submittedName>
</protein>
<dbReference type="PROSITE" id="PS50206">
    <property type="entry name" value="RHODANESE_3"/>
    <property type="match status" value="2"/>
</dbReference>
<evidence type="ECO:0000256" key="2">
    <source>
        <dbReference type="SAM" id="SignalP"/>
    </source>
</evidence>
<comment type="caution">
    <text evidence="4">The sequence shown here is derived from an EMBL/GenBank/DDBJ whole genome shotgun (WGS) entry which is preliminary data.</text>
</comment>
<accession>A0ABV3TPB0</accession>
<sequence length="313" mass="32851">MRRFAFSIGASFAAYAACATLAMASSFGPLVTPSQLKAGLASTAPIILDIRAKGYDAGHIEGAISAPYGLFRGPSNDPGQVPALDKLEASYERLGLTLDRPVVVVSQGDTDSDFGAAARVYWTLKSSGFKDLSILNGGASNWANAGFAFSTTPVTPAPTQLSIQWNNAWTADTPAVNQIVEGQAKAILVDARPTPFFEGKKMHDAAARPGTLPGAQNLPYSQFFSPGATAIAPKLDVTALKVKLGIQDGDEVVSFCNTGHWAATDWFALSELAGIDNVKLYPGSMVEYSATDGEMANTPGLIANFLNQLRGGN</sequence>
<keyword evidence="2" id="KW-0732">Signal</keyword>
<reference evidence="4 5" key="1">
    <citation type="journal article" date="2011" name="Int. J. Syst. Evol. Microbiol.">
        <title>Zhongshania antarctica gen. nov., sp. nov. and Zhongshania guokunii sp. nov., gammaproteobacteria respectively isolated from coastal attached (fast) ice and surface seawater of the Antarctic.</title>
        <authorList>
            <person name="Li H.J."/>
            <person name="Zhang X.Y."/>
            <person name="Chen C.X."/>
            <person name="Zhang Y.J."/>
            <person name="Gao Z.M."/>
            <person name="Yu Y."/>
            <person name="Chen X.L."/>
            <person name="Chen B."/>
            <person name="Zhang Y.Z."/>
        </authorList>
    </citation>
    <scope>NUCLEOTIDE SEQUENCE [LARGE SCALE GENOMIC DNA]</scope>
    <source>
        <strain evidence="4 5">15-R06ZXC-3</strain>
    </source>
</reference>
<dbReference type="PANTHER" id="PTHR43855:SF1">
    <property type="entry name" value="THIOSULFATE SULFURTRANSFERASE"/>
    <property type="match status" value="1"/>
</dbReference>
<feature type="domain" description="Rhodanese" evidence="3">
    <location>
        <begin position="41"/>
        <end position="151"/>
    </location>
</feature>
<dbReference type="CDD" id="cd01448">
    <property type="entry name" value="TST_Repeat_1"/>
    <property type="match status" value="1"/>
</dbReference>
<feature type="signal peptide" evidence="2">
    <location>
        <begin position="1"/>
        <end position="16"/>
    </location>
</feature>
<feature type="chain" id="PRO_5047065634" evidence="2">
    <location>
        <begin position="17"/>
        <end position="313"/>
    </location>
</feature>
<proteinExistence type="predicted"/>
<keyword evidence="5" id="KW-1185">Reference proteome</keyword>
<dbReference type="Proteomes" id="UP001557465">
    <property type="component" value="Unassembled WGS sequence"/>
</dbReference>
<evidence type="ECO:0000256" key="1">
    <source>
        <dbReference type="ARBA" id="ARBA00022737"/>
    </source>
</evidence>
<dbReference type="InterPro" id="IPR051126">
    <property type="entry name" value="Thiosulfate_sulfurtransferase"/>
</dbReference>
<dbReference type="InterPro" id="IPR001763">
    <property type="entry name" value="Rhodanese-like_dom"/>
</dbReference>
<name>A0ABV3TPB0_9RHOB</name>
<dbReference type="InterPro" id="IPR036873">
    <property type="entry name" value="Rhodanese-like_dom_sf"/>
</dbReference>
<gene>
    <name evidence="4" type="ORF">AB4874_17585</name>
</gene>
<dbReference type="SUPFAM" id="SSF52821">
    <property type="entry name" value="Rhodanese/Cell cycle control phosphatase"/>
    <property type="match status" value="2"/>
</dbReference>
<dbReference type="RefSeq" id="WP_368392951.1">
    <property type="nucleotide sequence ID" value="NZ_JBFRYC010000015.1"/>
</dbReference>